<gene>
    <name evidence="1" type="ORF">H8704_12805</name>
</gene>
<protein>
    <recommendedName>
        <fullName evidence="3">Peptidase C39 domain-containing protein</fullName>
    </recommendedName>
</protein>
<evidence type="ECO:0000313" key="1">
    <source>
        <dbReference type="EMBL" id="MBC8563491.1"/>
    </source>
</evidence>
<name>A0ABR7N4F6_9FIRM</name>
<dbReference type="RefSeq" id="WP_249298521.1">
    <property type="nucleotide sequence ID" value="NZ_JACRSX010000023.1"/>
</dbReference>
<organism evidence="1 2">
    <name type="scientific">Jutongia huaianensis</name>
    <dbReference type="NCBI Taxonomy" id="2763668"/>
    <lineage>
        <taxon>Bacteria</taxon>
        <taxon>Bacillati</taxon>
        <taxon>Bacillota</taxon>
        <taxon>Clostridia</taxon>
        <taxon>Lachnospirales</taxon>
        <taxon>Lachnospiraceae</taxon>
        <taxon>Jutongia</taxon>
    </lineage>
</organism>
<comment type="caution">
    <text evidence="1">The sequence shown here is derived from an EMBL/GenBank/DDBJ whole genome shotgun (WGS) entry which is preliminary data.</text>
</comment>
<dbReference type="Proteomes" id="UP000606193">
    <property type="component" value="Unassembled WGS sequence"/>
</dbReference>
<dbReference type="SUPFAM" id="SSF82171">
    <property type="entry name" value="DPP6 N-terminal domain-like"/>
    <property type="match status" value="1"/>
</dbReference>
<dbReference type="Gene3D" id="3.90.70.10">
    <property type="entry name" value="Cysteine proteinases"/>
    <property type="match status" value="1"/>
</dbReference>
<keyword evidence="2" id="KW-1185">Reference proteome</keyword>
<evidence type="ECO:0000313" key="2">
    <source>
        <dbReference type="Proteomes" id="UP000606193"/>
    </source>
</evidence>
<dbReference type="EMBL" id="JACRSX010000023">
    <property type="protein sequence ID" value="MBC8563491.1"/>
    <property type="molecule type" value="Genomic_DNA"/>
</dbReference>
<reference evidence="1 2" key="1">
    <citation type="submission" date="2020-08" db="EMBL/GenBank/DDBJ databases">
        <title>Genome public.</title>
        <authorList>
            <person name="Liu C."/>
            <person name="Sun Q."/>
        </authorList>
    </citation>
    <scope>NUCLEOTIDE SEQUENCE [LARGE SCALE GENOMIC DNA]</scope>
    <source>
        <strain evidence="1 2">NSJ-37</strain>
    </source>
</reference>
<accession>A0ABR7N4F6</accession>
<sequence length="839" mass="95118">MKYFYKGFGLFVLFCASLFIFGQHIPSINVGTATATSLQSSAFPLINLTVNKYTINTLHGYSSELDSGNIRESITPIGADKSFDVVISENDLKIKRLDYDLKDIANDKSIGSGTLSAFDESTGTKTAHLTLDAAMNTSTEYGLEITLTTNYSKRIHFYTRVKYYDSDFFLKQKLDFVNKFHNATFGKEKGFDINNYLETNGSNDSTLANVNIYSSKKLITWNKLKPKMLSICTPTIKELNIETAAVEQVYYVQTKTNTGTETYQVKEFYRVRYTTGRIYLLYFQRTMEAVFDPELTSTSQSEFKIGISNVDDLNISSSEDNKKMAFVRNGNLWYYDLSTEKLNQVFSFVQDSTNYIQDYYDQHDIRIINIDNDGNIDFVVYGYMNCGDYEGRVGIILYSYDSKKNQINERIYLPLETSFQQLKEDFGDFCYVNRKNVFYFSLYDRVYAYNITSRQYTVLTRNASSGNFAMLEKAKCFVWSNATSQKPATHITILDLETEQSRTVSAKKNQSIKVLGAIDSSVVYGFVRNSDIYNSQEGERISPVYKLIIADSHGDILKEYETKNVYIIKTVVDKDIIQLKRVRKIGQNFKKISDDSIQHQQDNKAKSFDLASRVTDKMLTEKYISLPAGFVMKGEPKITYTKYVMVTENTTFYINNPQKNAADKYYIYAYGGITGSNYDAGTAIRQADEQMGVVMDNRNHIIWERGGKFLSNTVSLMDKTTVSGNVSSMKACLHMLLQSAQVTEDASLLKGASTMDILKKYISTPVNLTGCTVDEILYFVSSGKPVIAMKNSSQAVLINSYNSSSVSWFDPSTGSNTKMSLNGAEKFFENAGYVFISYI</sequence>
<evidence type="ECO:0008006" key="3">
    <source>
        <dbReference type="Google" id="ProtNLM"/>
    </source>
</evidence>
<proteinExistence type="predicted"/>